<dbReference type="RefSeq" id="WP_122904148.1">
    <property type="nucleotide sequence ID" value="NZ_RHHS01000017.1"/>
</dbReference>
<gene>
    <name evidence="2" type="primary">spoIIM</name>
    <name evidence="2" type="ORF">EDM57_07570</name>
</gene>
<feature type="transmembrane region" description="Helical" evidence="1">
    <location>
        <begin position="20"/>
        <end position="38"/>
    </location>
</feature>
<organism evidence="2 3">
    <name type="scientific">Brevibacillus gelatini</name>
    <dbReference type="NCBI Taxonomy" id="1655277"/>
    <lineage>
        <taxon>Bacteria</taxon>
        <taxon>Bacillati</taxon>
        <taxon>Bacillota</taxon>
        <taxon>Bacilli</taxon>
        <taxon>Bacillales</taxon>
        <taxon>Paenibacillaceae</taxon>
        <taxon>Brevibacillus</taxon>
    </lineage>
</organism>
<dbReference type="EMBL" id="RHHS01000017">
    <property type="protein sequence ID" value="RNB58574.1"/>
    <property type="molecule type" value="Genomic_DNA"/>
</dbReference>
<sequence>MRSRVGQTIQSYMREHQSLYWFTIVLFTMGIIFGAVLVNSLPLSQKQELYGFLQYFFNSLSTSGIPETSAHFQQAFGHYAKTVAIMWVLGLSIIGLPMLLLMLFLKGVVVGFTVGFLVSQLQWKGVTFAMLGVLPQNLLVVPALFIIGVSGISFSLRLIQTRLLSRRDVIAPHFMGYTVLVISMLGVLTLAALFETFVSPKLMQLVLQSAN</sequence>
<reference evidence="2 3" key="1">
    <citation type="submission" date="2018-10" db="EMBL/GenBank/DDBJ databases">
        <title>Phylogenomics of Brevibacillus.</title>
        <authorList>
            <person name="Dunlap C."/>
        </authorList>
    </citation>
    <scope>NUCLEOTIDE SEQUENCE [LARGE SCALE GENOMIC DNA]</scope>
    <source>
        <strain evidence="2 3">DSM 100115</strain>
    </source>
</reference>
<feature type="transmembrane region" description="Helical" evidence="1">
    <location>
        <begin position="138"/>
        <end position="159"/>
    </location>
</feature>
<accession>A0A3M8B561</accession>
<dbReference type="PIRSF" id="PIRSF038973">
    <property type="entry name" value="SpoIIM"/>
    <property type="match status" value="1"/>
</dbReference>
<dbReference type="OrthoDB" id="2065033at2"/>
<evidence type="ECO:0000313" key="2">
    <source>
        <dbReference type="EMBL" id="RNB58574.1"/>
    </source>
</evidence>
<evidence type="ECO:0000256" key="1">
    <source>
        <dbReference type="SAM" id="Phobius"/>
    </source>
</evidence>
<evidence type="ECO:0000313" key="3">
    <source>
        <dbReference type="Proteomes" id="UP000268829"/>
    </source>
</evidence>
<feature type="transmembrane region" description="Helical" evidence="1">
    <location>
        <begin position="85"/>
        <end position="118"/>
    </location>
</feature>
<keyword evidence="1" id="KW-0472">Membrane</keyword>
<keyword evidence="1" id="KW-0812">Transmembrane</keyword>
<feature type="transmembrane region" description="Helical" evidence="1">
    <location>
        <begin position="171"/>
        <end position="194"/>
    </location>
</feature>
<proteinExistence type="predicted"/>
<dbReference type="AlphaFoldDB" id="A0A3M8B561"/>
<dbReference type="Proteomes" id="UP000268829">
    <property type="component" value="Unassembled WGS sequence"/>
</dbReference>
<dbReference type="InterPro" id="IPR002798">
    <property type="entry name" value="SpoIIM-like"/>
</dbReference>
<dbReference type="NCBIfam" id="TIGR02831">
    <property type="entry name" value="spo_II_M"/>
    <property type="match status" value="1"/>
</dbReference>
<dbReference type="Pfam" id="PF01944">
    <property type="entry name" value="SpoIIM"/>
    <property type="match status" value="1"/>
</dbReference>
<dbReference type="InterPro" id="IPR014196">
    <property type="entry name" value="SpoIIM"/>
</dbReference>
<keyword evidence="1" id="KW-1133">Transmembrane helix</keyword>
<protein>
    <submittedName>
        <fullName evidence="2">Stage II sporulation protein M</fullName>
    </submittedName>
</protein>
<comment type="caution">
    <text evidence="2">The sequence shown here is derived from an EMBL/GenBank/DDBJ whole genome shotgun (WGS) entry which is preliminary data.</text>
</comment>
<keyword evidence="3" id="KW-1185">Reference proteome</keyword>
<name>A0A3M8B561_9BACL</name>